<keyword evidence="1" id="KW-0472">Membrane</keyword>
<organism evidence="2 3">
    <name type="scientific">Glomus cerebriforme</name>
    <dbReference type="NCBI Taxonomy" id="658196"/>
    <lineage>
        <taxon>Eukaryota</taxon>
        <taxon>Fungi</taxon>
        <taxon>Fungi incertae sedis</taxon>
        <taxon>Mucoromycota</taxon>
        <taxon>Glomeromycotina</taxon>
        <taxon>Glomeromycetes</taxon>
        <taxon>Glomerales</taxon>
        <taxon>Glomeraceae</taxon>
        <taxon>Glomus</taxon>
    </lineage>
</organism>
<sequence>MNLTNLFRGYRHSEPTIILRMKIFAMIVLVACLTGYVVILINDVLRDEPVIKISYKYYASLRPPNVIFQSPYNFTLSCTENRITLNLNATSPDCTSDITQPDEKYGPGSFYYGFYQPSEDFIDSEYDPITERIKEKNYFELDDDSIDLFDILISRMNEYGLAANQVY</sequence>
<evidence type="ECO:0000256" key="1">
    <source>
        <dbReference type="SAM" id="Phobius"/>
    </source>
</evidence>
<protein>
    <submittedName>
        <fullName evidence="2">Uncharacterized protein</fullName>
    </submittedName>
</protein>
<gene>
    <name evidence="2" type="ORF">C1645_839422</name>
</gene>
<evidence type="ECO:0000313" key="3">
    <source>
        <dbReference type="Proteomes" id="UP000265703"/>
    </source>
</evidence>
<keyword evidence="3" id="KW-1185">Reference proteome</keyword>
<evidence type="ECO:0000313" key="2">
    <source>
        <dbReference type="EMBL" id="RIA80028.1"/>
    </source>
</evidence>
<dbReference type="AlphaFoldDB" id="A0A397S223"/>
<feature type="transmembrane region" description="Helical" evidence="1">
    <location>
        <begin position="21"/>
        <end position="41"/>
    </location>
</feature>
<dbReference type="OrthoDB" id="10507065at2759"/>
<proteinExistence type="predicted"/>
<name>A0A397S223_9GLOM</name>
<keyword evidence="1" id="KW-1133">Transmembrane helix</keyword>
<dbReference type="Proteomes" id="UP000265703">
    <property type="component" value="Unassembled WGS sequence"/>
</dbReference>
<comment type="caution">
    <text evidence="2">The sequence shown here is derived from an EMBL/GenBank/DDBJ whole genome shotgun (WGS) entry which is preliminary data.</text>
</comment>
<dbReference type="EMBL" id="QKYT01001065">
    <property type="protein sequence ID" value="RIA80028.1"/>
    <property type="molecule type" value="Genomic_DNA"/>
</dbReference>
<keyword evidence="1" id="KW-0812">Transmembrane</keyword>
<reference evidence="2 3" key="1">
    <citation type="submission" date="2018-06" db="EMBL/GenBank/DDBJ databases">
        <title>Comparative genomics reveals the genomic features of Rhizophagus irregularis, R. cerebriforme, R. diaphanum and Gigaspora rosea, and their symbiotic lifestyle signature.</title>
        <authorList>
            <person name="Morin E."/>
            <person name="San Clemente H."/>
            <person name="Chen E.C.H."/>
            <person name="De La Providencia I."/>
            <person name="Hainaut M."/>
            <person name="Kuo A."/>
            <person name="Kohler A."/>
            <person name="Murat C."/>
            <person name="Tang N."/>
            <person name="Roy S."/>
            <person name="Loubradou J."/>
            <person name="Henrissat B."/>
            <person name="Grigoriev I.V."/>
            <person name="Corradi N."/>
            <person name="Roux C."/>
            <person name="Martin F.M."/>
        </authorList>
    </citation>
    <scope>NUCLEOTIDE SEQUENCE [LARGE SCALE GENOMIC DNA]</scope>
    <source>
        <strain evidence="2 3">DAOM 227022</strain>
    </source>
</reference>
<accession>A0A397S223</accession>